<dbReference type="CDD" id="cd13123">
    <property type="entry name" value="MATE_MurJ_like"/>
    <property type="match status" value="1"/>
</dbReference>
<evidence type="ECO:0000256" key="8">
    <source>
        <dbReference type="ARBA" id="ARBA00060041"/>
    </source>
</evidence>
<keyword evidence="5 10" id="KW-0573">Peptidoglycan synthesis</keyword>
<dbReference type="Pfam" id="PF03023">
    <property type="entry name" value="MurJ"/>
    <property type="match status" value="1"/>
</dbReference>
<evidence type="ECO:0000256" key="1">
    <source>
        <dbReference type="ARBA" id="ARBA00004651"/>
    </source>
</evidence>
<keyword evidence="13" id="KW-1185">Reference proteome</keyword>
<dbReference type="Proteomes" id="UP000620266">
    <property type="component" value="Unassembled WGS sequence"/>
</dbReference>
<evidence type="ECO:0000313" key="13">
    <source>
        <dbReference type="Proteomes" id="UP000620266"/>
    </source>
</evidence>
<dbReference type="InterPro" id="IPR051050">
    <property type="entry name" value="Lipid_II_flippase_MurJ/MviN"/>
</dbReference>
<dbReference type="GO" id="GO:0034204">
    <property type="term" value="P:lipid translocation"/>
    <property type="evidence" value="ECO:0007669"/>
    <property type="project" value="TreeGrafter"/>
</dbReference>
<name>A0A8J2UJE5_9BURK</name>
<dbReference type="PRINTS" id="PR01806">
    <property type="entry name" value="VIRFACTRMVIN"/>
</dbReference>
<evidence type="ECO:0000256" key="11">
    <source>
        <dbReference type="PIRNR" id="PIRNR002869"/>
    </source>
</evidence>
<reference evidence="12" key="2">
    <citation type="submission" date="2020-09" db="EMBL/GenBank/DDBJ databases">
        <authorList>
            <person name="Sun Q."/>
            <person name="Sedlacek I."/>
        </authorList>
    </citation>
    <scope>NUCLEOTIDE SEQUENCE</scope>
    <source>
        <strain evidence="12">CCM 7086</strain>
    </source>
</reference>
<evidence type="ECO:0000256" key="2">
    <source>
        <dbReference type="ARBA" id="ARBA00022475"/>
    </source>
</evidence>
<keyword evidence="10 11" id="KW-0961">Cell wall biogenesis/degradation</keyword>
<accession>A0A8J2UJE5</accession>
<feature type="transmembrane region" description="Helical" evidence="10">
    <location>
        <begin position="315"/>
        <end position="333"/>
    </location>
</feature>
<dbReference type="NCBIfam" id="TIGR01695">
    <property type="entry name" value="murJ_mviN"/>
    <property type="match status" value="1"/>
</dbReference>
<evidence type="ECO:0000256" key="4">
    <source>
        <dbReference type="ARBA" id="ARBA00022960"/>
    </source>
</evidence>
<dbReference type="GO" id="GO:0071555">
    <property type="term" value="P:cell wall organization"/>
    <property type="evidence" value="ECO:0007669"/>
    <property type="project" value="UniProtKB-UniRule"/>
</dbReference>
<feature type="transmembrane region" description="Helical" evidence="10">
    <location>
        <begin position="134"/>
        <end position="154"/>
    </location>
</feature>
<proteinExistence type="inferred from homology"/>
<feature type="transmembrane region" description="Helical" evidence="10">
    <location>
        <begin position="412"/>
        <end position="433"/>
    </location>
</feature>
<keyword evidence="2 10" id="KW-1003">Cell membrane</keyword>
<dbReference type="AlphaFoldDB" id="A0A8J2UJE5"/>
<dbReference type="RefSeq" id="WP_188394207.1">
    <property type="nucleotide sequence ID" value="NZ_BMCG01000001.1"/>
</dbReference>
<dbReference type="GO" id="GO:0009252">
    <property type="term" value="P:peptidoglycan biosynthetic process"/>
    <property type="evidence" value="ECO:0007669"/>
    <property type="project" value="UniProtKB-UniRule"/>
</dbReference>
<evidence type="ECO:0000313" key="12">
    <source>
        <dbReference type="EMBL" id="GGB95442.1"/>
    </source>
</evidence>
<comment type="function">
    <text evidence="8 10 11">Involved in peptidoglycan biosynthesis. Transports lipid-linked peptidoglycan precursors from the inner to the outer leaflet of the cytoplasmic membrane.</text>
</comment>
<organism evidence="12 13">
    <name type="scientific">Oxalicibacterium flavum</name>
    <dbReference type="NCBI Taxonomy" id="179467"/>
    <lineage>
        <taxon>Bacteria</taxon>
        <taxon>Pseudomonadati</taxon>
        <taxon>Pseudomonadota</taxon>
        <taxon>Betaproteobacteria</taxon>
        <taxon>Burkholderiales</taxon>
        <taxon>Oxalobacteraceae</taxon>
        <taxon>Oxalicibacterium</taxon>
    </lineage>
</organism>
<evidence type="ECO:0000256" key="3">
    <source>
        <dbReference type="ARBA" id="ARBA00022692"/>
    </source>
</evidence>
<feature type="transmembrane region" description="Helical" evidence="10">
    <location>
        <begin position="387"/>
        <end position="406"/>
    </location>
</feature>
<evidence type="ECO:0000256" key="7">
    <source>
        <dbReference type="ARBA" id="ARBA00023136"/>
    </source>
</evidence>
<feature type="transmembrane region" description="Helical" evidence="10">
    <location>
        <begin position="161"/>
        <end position="180"/>
    </location>
</feature>
<feature type="transmembrane region" description="Helical" evidence="10">
    <location>
        <begin position="278"/>
        <end position="295"/>
    </location>
</feature>
<comment type="pathway">
    <text evidence="10">Cell wall biogenesis; peptidoglycan biosynthesis.</text>
</comment>
<feature type="transmembrane region" description="Helical" evidence="10">
    <location>
        <begin position="186"/>
        <end position="209"/>
    </location>
</feature>
<sequence length="516" mass="55317">MNLHKTLAAVSGMTMVSRVTGLVREILFARAFGASAYTDAFNIAFRIPNLLRRLFAEGAFSQAFVPILAEYKSQKGEEATKSLIDHAATVLMWTMLLTCVLGIIGAPLIIFGIATGLKADPTAFDASVWMTRLMFPYIGFMAFVALSGGILNTWREFKIPAFTPVLLNLSFIFAALLVAPQLKQPIYAMAFAVLFGGLLQAAIQIPALMKIGMLPRLAMNPFRALGDAGVRKILSKMGPAVFAVSAAQISLMINTNIASRLQSGSVSWLSYADRLMEFPTALLGVALGTILLPSLSKANFDGDTAEYSALLDWGLRLTFLLALPCAVGLATLSEPLTATLFHYGKFDAASVSMTAKALVAYGVGLIGLILVKILAPGFYAQQNIKTPVRIAVGVLIATQLMNLLFVPKFAHAGLALSIGLGACINAALLYWGLRHRGIYTALPGWSMFFVRLAGALCLMGGVALWVASHFDWVALGAAPFQRVVALLAVLAACGVAYFGALLAMGFRFRDFKRIAR</sequence>
<dbReference type="InterPro" id="IPR004268">
    <property type="entry name" value="MurJ"/>
</dbReference>
<dbReference type="GO" id="GO:0008360">
    <property type="term" value="P:regulation of cell shape"/>
    <property type="evidence" value="ECO:0007669"/>
    <property type="project" value="UniProtKB-UniRule"/>
</dbReference>
<feature type="transmembrane region" description="Helical" evidence="10">
    <location>
        <begin position="240"/>
        <end position="258"/>
    </location>
</feature>
<protein>
    <recommendedName>
        <fullName evidence="10">Probable lipid II flippase MurJ</fullName>
    </recommendedName>
</protein>
<reference evidence="12" key="1">
    <citation type="journal article" date="2014" name="Int. J. Syst. Evol. Microbiol.">
        <title>Complete genome sequence of Corynebacterium casei LMG S-19264T (=DSM 44701T), isolated from a smear-ripened cheese.</title>
        <authorList>
            <consortium name="US DOE Joint Genome Institute (JGI-PGF)"/>
            <person name="Walter F."/>
            <person name="Albersmeier A."/>
            <person name="Kalinowski J."/>
            <person name="Ruckert C."/>
        </authorList>
    </citation>
    <scope>NUCLEOTIDE SEQUENCE</scope>
    <source>
        <strain evidence="12">CCM 7086</strain>
    </source>
</reference>
<keyword evidence="10" id="KW-0997">Cell inner membrane</keyword>
<evidence type="ECO:0000256" key="5">
    <source>
        <dbReference type="ARBA" id="ARBA00022984"/>
    </source>
</evidence>
<dbReference type="EMBL" id="BMCG01000001">
    <property type="protein sequence ID" value="GGB95442.1"/>
    <property type="molecule type" value="Genomic_DNA"/>
</dbReference>
<gene>
    <name evidence="10" type="primary">murJ</name>
    <name evidence="12" type="ORF">GCM10007205_00830</name>
</gene>
<evidence type="ECO:0000256" key="6">
    <source>
        <dbReference type="ARBA" id="ARBA00022989"/>
    </source>
</evidence>
<evidence type="ECO:0000256" key="9">
    <source>
        <dbReference type="ARBA" id="ARBA00061532"/>
    </source>
</evidence>
<keyword evidence="6 10" id="KW-1133">Transmembrane helix</keyword>
<feature type="transmembrane region" description="Helical" evidence="10">
    <location>
        <begin position="90"/>
        <end position="114"/>
    </location>
</feature>
<dbReference type="GO" id="GO:0015648">
    <property type="term" value="F:lipid-linked peptidoglycan transporter activity"/>
    <property type="evidence" value="ECO:0007669"/>
    <property type="project" value="UniProtKB-UniRule"/>
</dbReference>
<keyword evidence="3 10" id="KW-0812">Transmembrane</keyword>
<dbReference type="HAMAP" id="MF_02078">
    <property type="entry name" value="MurJ_MviN"/>
    <property type="match status" value="1"/>
</dbReference>
<keyword evidence="7 10" id="KW-0472">Membrane</keyword>
<comment type="similarity">
    <text evidence="9 10 11">Belongs to the MurJ/MviN family.</text>
</comment>
<keyword evidence="4 10" id="KW-0133">Cell shape</keyword>
<dbReference type="PANTHER" id="PTHR47019">
    <property type="entry name" value="LIPID II FLIPPASE MURJ"/>
    <property type="match status" value="1"/>
</dbReference>
<dbReference type="UniPathway" id="UPA00219"/>
<dbReference type="PANTHER" id="PTHR47019:SF1">
    <property type="entry name" value="LIPID II FLIPPASE MURJ"/>
    <property type="match status" value="1"/>
</dbReference>
<comment type="subcellular location">
    <subcellularLocation>
        <location evidence="10">Cell inner membrane</location>
        <topology evidence="10">Multi-pass membrane protein</topology>
    </subcellularLocation>
    <subcellularLocation>
        <location evidence="1">Cell membrane</location>
        <topology evidence="1">Multi-pass membrane protein</topology>
    </subcellularLocation>
</comment>
<dbReference type="PIRSF" id="PIRSF002869">
    <property type="entry name" value="MviN"/>
    <property type="match status" value="1"/>
</dbReference>
<feature type="transmembrane region" description="Helical" evidence="10">
    <location>
        <begin position="353"/>
        <end position="375"/>
    </location>
</feature>
<keyword evidence="10 11" id="KW-0813">Transport</keyword>
<feature type="transmembrane region" description="Helical" evidence="10">
    <location>
        <begin position="445"/>
        <end position="468"/>
    </location>
</feature>
<feature type="transmembrane region" description="Helical" evidence="10">
    <location>
        <begin position="480"/>
        <end position="506"/>
    </location>
</feature>
<comment type="caution">
    <text evidence="12">The sequence shown here is derived from an EMBL/GenBank/DDBJ whole genome shotgun (WGS) entry which is preliminary data.</text>
</comment>
<evidence type="ECO:0000256" key="10">
    <source>
        <dbReference type="HAMAP-Rule" id="MF_02078"/>
    </source>
</evidence>
<dbReference type="GO" id="GO:0005886">
    <property type="term" value="C:plasma membrane"/>
    <property type="evidence" value="ECO:0007669"/>
    <property type="project" value="UniProtKB-SubCell"/>
</dbReference>